<sequence>MLMCGHIFAERRPRPPRLIGATLVLFSRPDPAASKPPKAQTSPPSGGSTQRNSPEQRPRLFRPFPQAKAKQDAEAAENT</sequence>
<proteinExistence type="predicted"/>
<accession>A0A6A4TKN3</accession>
<evidence type="ECO:0000313" key="3">
    <source>
        <dbReference type="Proteomes" id="UP000438429"/>
    </source>
</evidence>
<protein>
    <submittedName>
        <fullName evidence="2">Uncharacterized protein</fullName>
    </submittedName>
</protein>
<evidence type="ECO:0000256" key="1">
    <source>
        <dbReference type="SAM" id="MobiDB-lite"/>
    </source>
</evidence>
<gene>
    <name evidence="2" type="ORF">F2P81_001577</name>
</gene>
<comment type="caution">
    <text evidence="2">The sequence shown here is derived from an EMBL/GenBank/DDBJ whole genome shotgun (WGS) entry which is preliminary data.</text>
</comment>
<evidence type="ECO:0000313" key="2">
    <source>
        <dbReference type="EMBL" id="KAF0045048.1"/>
    </source>
</evidence>
<feature type="region of interest" description="Disordered" evidence="1">
    <location>
        <begin position="28"/>
        <end position="79"/>
    </location>
</feature>
<organism evidence="2 3">
    <name type="scientific">Scophthalmus maximus</name>
    <name type="common">Turbot</name>
    <name type="synonym">Psetta maxima</name>
    <dbReference type="NCBI Taxonomy" id="52904"/>
    <lineage>
        <taxon>Eukaryota</taxon>
        <taxon>Metazoa</taxon>
        <taxon>Chordata</taxon>
        <taxon>Craniata</taxon>
        <taxon>Vertebrata</taxon>
        <taxon>Euteleostomi</taxon>
        <taxon>Actinopterygii</taxon>
        <taxon>Neopterygii</taxon>
        <taxon>Teleostei</taxon>
        <taxon>Neoteleostei</taxon>
        <taxon>Acanthomorphata</taxon>
        <taxon>Carangaria</taxon>
        <taxon>Pleuronectiformes</taxon>
        <taxon>Pleuronectoidei</taxon>
        <taxon>Scophthalmidae</taxon>
        <taxon>Scophthalmus</taxon>
    </lineage>
</organism>
<name>A0A6A4TKN3_SCOMX</name>
<dbReference type="EMBL" id="VEVO01000002">
    <property type="protein sequence ID" value="KAF0045048.1"/>
    <property type="molecule type" value="Genomic_DNA"/>
</dbReference>
<reference evidence="2 3" key="1">
    <citation type="submission" date="2019-06" db="EMBL/GenBank/DDBJ databases">
        <title>Draft genomes of female and male turbot (Scophthalmus maximus).</title>
        <authorList>
            <person name="Xu H."/>
            <person name="Xu X.-W."/>
            <person name="Shao C."/>
            <person name="Chen S."/>
        </authorList>
    </citation>
    <scope>NUCLEOTIDE SEQUENCE [LARGE SCALE GENOMIC DNA]</scope>
    <source>
        <strain evidence="2">Ysfricsl-2016a</strain>
        <tissue evidence="2">Blood</tissue>
    </source>
</reference>
<dbReference type="AlphaFoldDB" id="A0A6A4TKN3"/>
<dbReference type="Proteomes" id="UP000438429">
    <property type="component" value="Unassembled WGS sequence"/>
</dbReference>
<feature type="compositionally biased region" description="Polar residues" evidence="1">
    <location>
        <begin position="39"/>
        <end position="55"/>
    </location>
</feature>